<sequence>MRNETRVLFDAYLDAVAQLNGVSSATRKFAVAPTVQQKLESKMQESSEFLSRINIVGVRELEEEKLGLGISGPIASRTDTASKDRQTTDASTLDAQRYRCEKTNSDTHLRYGKLDQWAKFPDFQTRLRDAIVRRQALDRITIGFNGTRVAADTDRVANPLLQDVNKGWLQQFREFANGSHALTEVKAGTKAIKIGDAVVQADGYKNLDALVFDLVSNLIDPWHQENPDLLVICGRNLLHDKYFPLVNSKQPPTEQAAADLIISQKRIGNLPAVRVPYFPPNALLVTTYENLSIYWQEGSRRRTVVDNAKRDQVENYESSNDAYVVEDFGAGAFAENIQLVAA</sequence>
<evidence type="ECO:0000313" key="1">
    <source>
        <dbReference type="EMBL" id="QDQ29124.1"/>
    </source>
</evidence>
<organism evidence="1 2">
    <name type="scientific">Chitinimonas arctica</name>
    <dbReference type="NCBI Taxonomy" id="2594795"/>
    <lineage>
        <taxon>Bacteria</taxon>
        <taxon>Pseudomonadati</taxon>
        <taxon>Pseudomonadota</taxon>
        <taxon>Betaproteobacteria</taxon>
        <taxon>Neisseriales</taxon>
        <taxon>Chitinibacteraceae</taxon>
        <taxon>Chitinimonas</taxon>
    </lineage>
</organism>
<dbReference type="RefSeq" id="WP_144280504.1">
    <property type="nucleotide sequence ID" value="NZ_CP041730.1"/>
</dbReference>
<name>A0A516SLT2_9NEIS</name>
<protein>
    <submittedName>
        <fullName evidence="1">Phage major capsid protein, P2 family</fullName>
    </submittedName>
</protein>
<accession>A0A516SLT2</accession>
<dbReference type="EMBL" id="CP041730">
    <property type="protein sequence ID" value="QDQ29124.1"/>
    <property type="molecule type" value="Genomic_DNA"/>
</dbReference>
<dbReference type="KEGG" id="cari:FNU76_23775"/>
<dbReference type="AlphaFoldDB" id="A0A516SLT2"/>
<dbReference type="InterPro" id="IPR006441">
    <property type="entry name" value="Phage_P2_GpN"/>
</dbReference>
<reference evidence="2" key="1">
    <citation type="submission" date="2019-07" db="EMBL/GenBank/DDBJ databases">
        <title>Chitinimonas sp. nov., isolated from Ny-Alesund, arctica soil.</title>
        <authorList>
            <person name="Xu Q."/>
            <person name="Peng F."/>
        </authorList>
    </citation>
    <scope>NUCLEOTIDE SEQUENCE [LARGE SCALE GENOMIC DNA]</scope>
    <source>
        <strain evidence="2">R3-44</strain>
    </source>
</reference>
<dbReference type="NCBIfam" id="TIGR01551">
    <property type="entry name" value="major_capsid_P2"/>
    <property type="match status" value="1"/>
</dbReference>
<dbReference type="Pfam" id="PF05125">
    <property type="entry name" value="Phage_cap_P2"/>
    <property type="match status" value="1"/>
</dbReference>
<dbReference type="Proteomes" id="UP000317550">
    <property type="component" value="Chromosome"/>
</dbReference>
<keyword evidence="2" id="KW-1185">Reference proteome</keyword>
<dbReference type="OrthoDB" id="5464529at2"/>
<proteinExistence type="predicted"/>
<gene>
    <name evidence="1" type="ORF">FNU76_23775</name>
</gene>
<evidence type="ECO:0000313" key="2">
    <source>
        <dbReference type="Proteomes" id="UP000317550"/>
    </source>
</evidence>